<name>A0A931H847_9BURK</name>
<evidence type="ECO:0000313" key="3">
    <source>
        <dbReference type="EMBL" id="MBG9390371.1"/>
    </source>
</evidence>
<protein>
    <recommendedName>
        <fullName evidence="5">DUF2782 domain-containing protein</fullName>
    </recommendedName>
</protein>
<keyword evidence="4" id="KW-1185">Reference proteome</keyword>
<dbReference type="Proteomes" id="UP000651050">
    <property type="component" value="Unassembled WGS sequence"/>
</dbReference>
<dbReference type="RefSeq" id="WP_196988112.1">
    <property type="nucleotide sequence ID" value="NZ_JADWYS010000001.1"/>
</dbReference>
<organism evidence="3 4">
    <name type="scientific">Caenimonas aquaedulcis</name>
    <dbReference type="NCBI Taxonomy" id="2793270"/>
    <lineage>
        <taxon>Bacteria</taxon>
        <taxon>Pseudomonadati</taxon>
        <taxon>Pseudomonadota</taxon>
        <taxon>Betaproteobacteria</taxon>
        <taxon>Burkholderiales</taxon>
        <taxon>Comamonadaceae</taxon>
        <taxon>Caenimonas</taxon>
    </lineage>
</organism>
<comment type="caution">
    <text evidence="3">The sequence shown here is derived from an EMBL/GenBank/DDBJ whole genome shotgun (WGS) entry which is preliminary data.</text>
</comment>
<gene>
    <name evidence="3" type="ORF">I5803_20240</name>
</gene>
<evidence type="ECO:0000313" key="4">
    <source>
        <dbReference type="Proteomes" id="UP000651050"/>
    </source>
</evidence>
<dbReference type="AlphaFoldDB" id="A0A931H847"/>
<feature type="signal peptide" evidence="2">
    <location>
        <begin position="1"/>
        <end position="20"/>
    </location>
</feature>
<evidence type="ECO:0008006" key="5">
    <source>
        <dbReference type="Google" id="ProtNLM"/>
    </source>
</evidence>
<evidence type="ECO:0000256" key="2">
    <source>
        <dbReference type="SAM" id="SignalP"/>
    </source>
</evidence>
<dbReference type="EMBL" id="JADWYS010000001">
    <property type="protein sequence ID" value="MBG9390371.1"/>
    <property type="molecule type" value="Genomic_DNA"/>
</dbReference>
<feature type="region of interest" description="Disordered" evidence="1">
    <location>
        <begin position="25"/>
        <end position="49"/>
    </location>
</feature>
<keyword evidence="2" id="KW-0732">Signal</keyword>
<proteinExistence type="predicted"/>
<evidence type="ECO:0000256" key="1">
    <source>
        <dbReference type="SAM" id="MobiDB-lite"/>
    </source>
</evidence>
<feature type="chain" id="PRO_5036804930" description="DUF2782 domain-containing protein" evidence="2">
    <location>
        <begin position="21"/>
        <end position="103"/>
    </location>
</feature>
<sequence>MLSRLLLTVLLGGFAALAQAQTAPAGPATAAAVPPPALVQDPTPADGRRNQRVERIHVEDSRVVIDETRYAGQTEKIRVKPKNGAPAYEVQPGGARVWNVLDF</sequence>
<reference evidence="3" key="1">
    <citation type="submission" date="2020-11" db="EMBL/GenBank/DDBJ databases">
        <title>Bacterial whole genome sequence for Caenimonas sp. DR4.4.</title>
        <authorList>
            <person name="Le V."/>
            <person name="Ko S.-R."/>
            <person name="Ahn C.-Y."/>
            <person name="Oh H.-M."/>
        </authorList>
    </citation>
    <scope>NUCLEOTIDE SEQUENCE</scope>
    <source>
        <strain evidence="3">DR4.4</strain>
    </source>
</reference>
<accession>A0A931H847</accession>